<dbReference type="Proteomes" id="UP000237797">
    <property type="component" value="Unassembled WGS sequence"/>
</dbReference>
<gene>
    <name evidence="1" type="ORF">CLV97_10777</name>
</gene>
<evidence type="ECO:0000313" key="1">
    <source>
        <dbReference type="EMBL" id="PRX41311.1"/>
    </source>
</evidence>
<dbReference type="EMBL" id="PVNE01000007">
    <property type="protein sequence ID" value="PRX41311.1"/>
    <property type="molecule type" value="Genomic_DNA"/>
</dbReference>
<keyword evidence="2" id="KW-1185">Reference proteome</keyword>
<evidence type="ECO:0000313" key="2">
    <source>
        <dbReference type="Proteomes" id="UP000237797"/>
    </source>
</evidence>
<comment type="caution">
    <text evidence="1">The sequence shown here is derived from an EMBL/GenBank/DDBJ whole genome shotgun (WGS) entry which is preliminary data.</text>
</comment>
<reference evidence="1 2" key="1">
    <citation type="submission" date="2018-03" db="EMBL/GenBank/DDBJ databases">
        <title>Genomic Encyclopedia of Archaeal and Bacterial Type Strains, Phase II (KMG-II): from individual species to whole genera.</title>
        <authorList>
            <person name="Goeker M."/>
        </authorList>
    </citation>
    <scope>NUCLEOTIDE SEQUENCE [LARGE SCALE GENOMIC DNA]</scope>
    <source>
        <strain evidence="1 2">DSM 44946</strain>
    </source>
</reference>
<organism evidence="1 2">
    <name type="scientific">Planifilum fimeticola</name>
    <dbReference type="NCBI Taxonomy" id="201975"/>
    <lineage>
        <taxon>Bacteria</taxon>
        <taxon>Bacillati</taxon>
        <taxon>Bacillota</taxon>
        <taxon>Bacilli</taxon>
        <taxon>Bacillales</taxon>
        <taxon>Thermoactinomycetaceae</taxon>
        <taxon>Planifilum</taxon>
    </lineage>
</organism>
<protein>
    <submittedName>
        <fullName evidence="1">Uncharacterized protein</fullName>
    </submittedName>
</protein>
<sequence>MNSAPLPSHPLLQRLIKSAGVQAGLTLRALRETIACRHWEALLLSAHPAHLPHLIVIRWLSRRDARSDREALRLLNQGIRYLQRAANRFDDPTVKSGLEEWARDFRKCTDYLSTP</sequence>
<dbReference type="AlphaFoldDB" id="A0A2T0LGA4"/>
<name>A0A2T0LGA4_9BACL</name>
<dbReference type="RefSeq" id="WP_106344664.1">
    <property type="nucleotide sequence ID" value="NZ_PVNE01000007.1"/>
</dbReference>
<accession>A0A2T0LGA4</accession>
<proteinExistence type="predicted"/>